<keyword evidence="3" id="KW-0240">DNA-directed RNA polymerase</keyword>
<dbReference type="GO" id="GO:0005730">
    <property type="term" value="C:nucleolus"/>
    <property type="evidence" value="ECO:0007669"/>
    <property type="project" value="UniProtKB-SubCell"/>
</dbReference>
<keyword evidence="7" id="KW-1185">Reference proteome</keyword>
<dbReference type="PANTHER" id="PTHR14440">
    <property type="entry name" value="DNA-DIRECTED RNA POLYMERASE I SUBUNIT RPA49"/>
    <property type="match status" value="1"/>
</dbReference>
<dbReference type="Proteomes" id="UP001327560">
    <property type="component" value="Chromosome 1"/>
</dbReference>
<dbReference type="AlphaFoldDB" id="A0AAQ3PZ44"/>
<accession>A0AAQ3PZ44</accession>
<dbReference type="GO" id="GO:0006351">
    <property type="term" value="P:DNA-templated transcription"/>
    <property type="evidence" value="ECO:0007669"/>
    <property type="project" value="InterPro"/>
</dbReference>
<comment type="similarity">
    <text evidence="2">Belongs to the eukaryotic RPA49/POLR1E RNA polymerase subunit family.</text>
</comment>
<protein>
    <recommendedName>
        <fullName evidence="8">DNA-directed RNA polymerase I subunit rpa49</fullName>
    </recommendedName>
</protein>
<dbReference type="GO" id="GO:0003677">
    <property type="term" value="F:DNA binding"/>
    <property type="evidence" value="ECO:0007669"/>
    <property type="project" value="InterPro"/>
</dbReference>
<comment type="subcellular location">
    <subcellularLocation>
        <location evidence="1">Nucleus</location>
        <location evidence="1">Nucleolus</location>
    </subcellularLocation>
</comment>
<dbReference type="EMBL" id="CP136890">
    <property type="protein sequence ID" value="WOK93285.1"/>
    <property type="molecule type" value="Genomic_DNA"/>
</dbReference>
<evidence type="ECO:0000256" key="1">
    <source>
        <dbReference type="ARBA" id="ARBA00004604"/>
    </source>
</evidence>
<evidence type="ECO:0008006" key="8">
    <source>
        <dbReference type="Google" id="ProtNLM"/>
    </source>
</evidence>
<evidence type="ECO:0000313" key="6">
    <source>
        <dbReference type="EMBL" id="WOK93285.1"/>
    </source>
</evidence>
<keyword evidence="4" id="KW-0804">Transcription</keyword>
<dbReference type="Pfam" id="PF06870">
    <property type="entry name" value="RNA_pol_I_A49"/>
    <property type="match status" value="1"/>
</dbReference>
<proteinExistence type="inferred from homology"/>
<organism evidence="6 7">
    <name type="scientific">Canna indica</name>
    <name type="common">Indian-shot</name>
    <dbReference type="NCBI Taxonomy" id="4628"/>
    <lineage>
        <taxon>Eukaryota</taxon>
        <taxon>Viridiplantae</taxon>
        <taxon>Streptophyta</taxon>
        <taxon>Embryophyta</taxon>
        <taxon>Tracheophyta</taxon>
        <taxon>Spermatophyta</taxon>
        <taxon>Magnoliopsida</taxon>
        <taxon>Liliopsida</taxon>
        <taxon>Zingiberales</taxon>
        <taxon>Cannaceae</taxon>
        <taxon>Canna</taxon>
    </lineage>
</organism>
<name>A0AAQ3PZ44_9LILI</name>
<evidence type="ECO:0000256" key="5">
    <source>
        <dbReference type="ARBA" id="ARBA00023242"/>
    </source>
</evidence>
<evidence type="ECO:0000256" key="3">
    <source>
        <dbReference type="ARBA" id="ARBA00022478"/>
    </source>
</evidence>
<evidence type="ECO:0000256" key="2">
    <source>
        <dbReference type="ARBA" id="ARBA00009430"/>
    </source>
</evidence>
<sequence length="416" mass="47196">MAESVDGRSGAKKKKRKRVGVVMEGVPEAADRIAPVVGYFPSGYDPQGSSSAEPSIKAFRNKKRPNRLELVVSPSDSGVEFVGKSYAGEAAAAQICSYALGVLDKESQTLKIVPIASNKILRLEPRLKVNPFAETEASEVLAESIGTNKVDRKMADLTSLYGTKKDKDRDNKWKSLDQQRTDQEHLESINLVVDGENEVLEDTVQSVERNIPPYDPSANTPEKAYRLEEIILKIERDHLFDILEVLHSEADFSSKNYPSFVFNRIPKLKVLKDEKEQEKLASILSYICHLHNFWERMHVSRHSKYASPGKSTDRHIPRIVYQKLTRTFLDTQTGVLSTEKNELLIGYILVLTLFVDSFQTDPTDIARDLQMTVQSLKPYFQQLGCKGFKENPFKPTLMILNAPLKFPELRRARRRR</sequence>
<reference evidence="6 7" key="1">
    <citation type="submission" date="2023-10" db="EMBL/GenBank/DDBJ databases">
        <title>Chromosome-scale genome assembly provides insights into flower coloration mechanisms of Canna indica.</title>
        <authorList>
            <person name="Li C."/>
        </authorList>
    </citation>
    <scope>NUCLEOTIDE SEQUENCE [LARGE SCALE GENOMIC DNA]</scope>
    <source>
        <tissue evidence="6">Flower</tissue>
    </source>
</reference>
<keyword evidence="5" id="KW-0539">Nucleus</keyword>
<evidence type="ECO:0000313" key="7">
    <source>
        <dbReference type="Proteomes" id="UP001327560"/>
    </source>
</evidence>
<dbReference type="InterPro" id="IPR009668">
    <property type="entry name" value="RNA_pol-assoc_fac_A49-like"/>
</dbReference>
<dbReference type="GO" id="GO:0000428">
    <property type="term" value="C:DNA-directed RNA polymerase complex"/>
    <property type="evidence" value="ECO:0007669"/>
    <property type="project" value="UniProtKB-KW"/>
</dbReference>
<evidence type="ECO:0000256" key="4">
    <source>
        <dbReference type="ARBA" id="ARBA00023163"/>
    </source>
</evidence>
<gene>
    <name evidence="6" type="ORF">Cni_G01980</name>
</gene>